<dbReference type="AlphaFoldDB" id="A0A0A9GU90"/>
<proteinExistence type="predicted"/>
<reference evidence="1" key="1">
    <citation type="submission" date="2014-09" db="EMBL/GenBank/DDBJ databases">
        <authorList>
            <person name="Magalhaes I.L.F."/>
            <person name="Oliveira U."/>
            <person name="Santos F.R."/>
            <person name="Vidigal T.H.D.A."/>
            <person name="Brescovit A.D."/>
            <person name="Santos A.J."/>
        </authorList>
    </citation>
    <scope>NUCLEOTIDE SEQUENCE</scope>
    <source>
        <tissue evidence="1">Shoot tissue taken approximately 20 cm above the soil surface</tissue>
    </source>
</reference>
<organism evidence="1">
    <name type="scientific">Arundo donax</name>
    <name type="common">Giant reed</name>
    <name type="synonym">Donax arundinaceus</name>
    <dbReference type="NCBI Taxonomy" id="35708"/>
    <lineage>
        <taxon>Eukaryota</taxon>
        <taxon>Viridiplantae</taxon>
        <taxon>Streptophyta</taxon>
        <taxon>Embryophyta</taxon>
        <taxon>Tracheophyta</taxon>
        <taxon>Spermatophyta</taxon>
        <taxon>Magnoliopsida</taxon>
        <taxon>Liliopsida</taxon>
        <taxon>Poales</taxon>
        <taxon>Poaceae</taxon>
        <taxon>PACMAD clade</taxon>
        <taxon>Arundinoideae</taxon>
        <taxon>Arundineae</taxon>
        <taxon>Arundo</taxon>
    </lineage>
</organism>
<sequence>MTHPYTTYKISTTFYSGNINYSRPMKNP</sequence>
<reference evidence="1" key="2">
    <citation type="journal article" date="2015" name="Data Brief">
        <title>Shoot transcriptome of the giant reed, Arundo donax.</title>
        <authorList>
            <person name="Barrero R.A."/>
            <person name="Guerrero F.D."/>
            <person name="Moolhuijzen P."/>
            <person name="Goolsby J.A."/>
            <person name="Tidwell J."/>
            <person name="Bellgard S.E."/>
            <person name="Bellgard M.I."/>
        </authorList>
    </citation>
    <scope>NUCLEOTIDE SEQUENCE</scope>
    <source>
        <tissue evidence="1">Shoot tissue taken approximately 20 cm above the soil surface</tissue>
    </source>
</reference>
<dbReference type="EMBL" id="GBRH01173743">
    <property type="protein sequence ID" value="JAE24153.1"/>
    <property type="molecule type" value="Transcribed_RNA"/>
</dbReference>
<protein>
    <submittedName>
        <fullName evidence="1">Uncharacterized protein</fullName>
    </submittedName>
</protein>
<accession>A0A0A9GU90</accession>
<name>A0A0A9GU90_ARUDO</name>
<evidence type="ECO:0000313" key="1">
    <source>
        <dbReference type="EMBL" id="JAE24153.1"/>
    </source>
</evidence>